<sequence length="105" mass="11331">MSLDFDGPGATLVHLGAINFNCGQLERPNGGLVPLLVHLSADKSSTRPPVVGLRELILLWSNPDLPPSVPRPVQETLFGATWVSPSDPWWSSCPFGPPECHCVHP</sequence>
<dbReference type="EMBL" id="OY660870">
    <property type="protein sequence ID" value="CAJ1059470.1"/>
    <property type="molecule type" value="Genomic_DNA"/>
</dbReference>
<organism evidence="1 2">
    <name type="scientific">Xyrichtys novacula</name>
    <name type="common">Pearly razorfish</name>
    <name type="synonym">Hemipteronotus novacula</name>
    <dbReference type="NCBI Taxonomy" id="13765"/>
    <lineage>
        <taxon>Eukaryota</taxon>
        <taxon>Metazoa</taxon>
        <taxon>Chordata</taxon>
        <taxon>Craniata</taxon>
        <taxon>Vertebrata</taxon>
        <taxon>Euteleostomi</taxon>
        <taxon>Actinopterygii</taxon>
        <taxon>Neopterygii</taxon>
        <taxon>Teleostei</taxon>
        <taxon>Neoteleostei</taxon>
        <taxon>Acanthomorphata</taxon>
        <taxon>Eupercaria</taxon>
        <taxon>Labriformes</taxon>
        <taxon>Labridae</taxon>
        <taxon>Xyrichtys</taxon>
    </lineage>
</organism>
<name>A0AAV1FEM2_XYRNO</name>
<protein>
    <submittedName>
        <fullName evidence="1">Uncharacterized protein</fullName>
    </submittedName>
</protein>
<proteinExistence type="predicted"/>
<accession>A0AAV1FEM2</accession>
<dbReference type="Proteomes" id="UP001178508">
    <property type="component" value="Chromosome 7"/>
</dbReference>
<evidence type="ECO:0000313" key="1">
    <source>
        <dbReference type="EMBL" id="CAJ1059470.1"/>
    </source>
</evidence>
<gene>
    <name evidence="1" type="ORF">XNOV1_A001904</name>
</gene>
<dbReference type="AlphaFoldDB" id="A0AAV1FEM2"/>
<evidence type="ECO:0000313" key="2">
    <source>
        <dbReference type="Proteomes" id="UP001178508"/>
    </source>
</evidence>
<keyword evidence="2" id="KW-1185">Reference proteome</keyword>
<reference evidence="1" key="1">
    <citation type="submission" date="2023-08" db="EMBL/GenBank/DDBJ databases">
        <authorList>
            <person name="Alioto T."/>
            <person name="Alioto T."/>
            <person name="Gomez Garrido J."/>
        </authorList>
    </citation>
    <scope>NUCLEOTIDE SEQUENCE</scope>
</reference>